<keyword evidence="7" id="KW-0411">Iron-sulfur</keyword>
<dbReference type="RefSeq" id="WP_394828222.1">
    <property type="nucleotide sequence ID" value="NZ_CP089984.1"/>
</dbReference>
<name>A0ABZ2M7V4_9BACT</name>
<dbReference type="SUPFAM" id="SSF102114">
    <property type="entry name" value="Radical SAM enzymes"/>
    <property type="match status" value="1"/>
</dbReference>
<evidence type="ECO:0000256" key="4">
    <source>
        <dbReference type="ARBA" id="ARBA00022691"/>
    </source>
</evidence>
<feature type="domain" description="Radical SAM core" evidence="9">
    <location>
        <begin position="191"/>
        <end position="410"/>
    </location>
</feature>
<dbReference type="EMBL" id="CP089984">
    <property type="protein sequence ID" value="WXB18589.1"/>
    <property type="molecule type" value="Genomic_DNA"/>
</dbReference>
<keyword evidence="11" id="KW-1185">Reference proteome</keyword>
<evidence type="ECO:0000256" key="3">
    <source>
        <dbReference type="ARBA" id="ARBA00022679"/>
    </source>
</evidence>
<keyword evidence="3" id="KW-0808">Transferase</keyword>
<dbReference type="PANTHER" id="PTHR43409">
    <property type="entry name" value="ANAEROBIC MAGNESIUM-PROTOPORPHYRIN IX MONOMETHYL ESTER CYCLASE-RELATED"/>
    <property type="match status" value="1"/>
</dbReference>
<feature type="domain" description="B12-binding" evidence="8">
    <location>
        <begin position="68"/>
        <end position="142"/>
    </location>
</feature>
<dbReference type="InterPro" id="IPR058240">
    <property type="entry name" value="rSAM_sf"/>
</dbReference>
<accession>A0ABZ2M7V4</accession>
<dbReference type="InterPro" id="IPR007197">
    <property type="entry name" value="rSAM"/>
</dbReference>
<gene>
    <name evidence="10" type="ORF">LZC94_15275</name>
</gene>
<dbReference type="InterPro" id="IPR006638">
    <property type="entry name" value="Elp3/MiaA/NifB-like_rSAM"/>
</dbReference>
<dbReference type="PANTHER" id="PTHR43409:SF7">
    <property type="entry name" value="BLL1977 PROTEIN"/>
    <property type="match status" value="1"/>
</dbReference>
<dbReference type="SFLD" id="SFLDS00029">
    <property type="entry name" value="Radical_SAM"/>
    <property type="match status" value="1"/>
</dbReference>
<reference evidence="10 11" key="1">
    <citation type="submission" date="2021-12" db="EMBL/GenBank/DDBJ databases">
        <title>Discovery of the Pendulisporaceae a myxobacterial family with distinct sporulation behavior and unique specialized metabolism.</title>
        <authorList>
            <person name="Garcia R."/>
            <person name="Popoff A."/>
            <person name="Bader C.D."/>
            <person name="Loehr J."/>
            <person name="Walesch S."/>
            <person name="Walt C."/>
            <person name="Boldt J."/>
            <person name="Bunk B."/>
            <person name="Haeckl F.J.F.P.J."/>
            <person name="Gunesch A.P."/>
            <person name="Birkelbach J."/>
            <person name="Nuebel U."/>
            <person name="Pietschmann T."/>
            <person name="Bach T."/>
            <person name="Mueller R."/>
        </authorList>
    </citation>
    <scope>NUCLEOTIDE SEQUENCE [LARGE SCALE GENOMIC DNA]</scope>
    <source>
        <strain evidence="10 11">MSr11954</strain>
    </source>
</reference>
<dbReference type="PROSITE" id="PS51332">
    <property type="entry name" value="B12_BINDING"/>
    <property type="match status" value="1"/>
</dbReference>
<dbReference type="SMART" id="SM00729">
    <property type="entry name" value="Elp3"/>
    <property type="match status" value="1"/>
</dbReference>
<evidence type="ECO:0000256" key="1">
    <source>
        <dbReference type="ARBA" id="ARBA00001966"/>
    </source>
</evidence>
<evidence type="ECO:0000256" key="2">
    <source>
        <dbReference type="ARBA" id="ARBA00022603"/>
    </source>
</evidence>
<evidence type="ECO:0000259" key="9">
    <source>
        <dbReference type="PROSITE" id="PS51918"/>
    </source>
</evidence>
<dbReference type="PROSITE" id="PS51918">
    <property type="entry name" value="RADICAL_SAM"/>
    <property type="match status" value="1"/>
</dbReference>
<dbReference type="InterPro" id="IPR013785">
    <property type="entry name" value="Aldolase_TIM"/>
</dbReference>
<dbReference type="InterPro" id="IPR034466">
    <property type="entry name" value="Methyltransferase_Class_B"/>
</dbReference>
<comment type="cofactor">
    <cofactor evidence="1">
        <name>[4Fe-4S] cluster</name>
        <dbReference type="ChEBI" id="CHEBI:49883"/>
    </cofactor>
</comment>
<keyword evidence="5" id="KW-0479">Metal-binding</keyword>
<keyword evidence="2" id="KW-0489">Methyltransferase</keyword>
<dbReference type="InterPro" id="IPR006158">
    <property type="entry name" value="Cobalamin-bd"/>
</dbReference>
<protein>
    <submittedName>
        <fullName evidence="10">Radical SAM protein</fullName>
    </submittedName>
</protein>
<dbReference type="InterPro" id="IPR051198">
    <property type="entry name" value="BchE-like"/>
</dbReference>
<dbReference type="Pfam" id="PF02310">
    <property type="entry name" value="B12-binding"/>
    <property type="match status" value="1"/>
</dbReference>
<evidence type="ECO:0000313" key="10">
    <source>
        <dbReference type="EMBL" id="WXB18589.1"/>
    </source>
</evidence>
<keyword evidence="6" id="KW-0408">Iron</keyword>
<evidence type="ECO:0000256" key="6">
    <source>
        <dbReference type="ARBA" id="ARBA00023004"/>
    </source>
</evidence>
<dbReference type="Proteomes" id="UP001370348">
    <property type="component" value="Chromosome"/>
</dbReference>
<dbReference type="SFLD" id="SFLDG01082">
    <property type="entry name" value="B12-binding_domain_containing"/>
    <property type="match status" value="1"/>
</dbReference>
<dbReference type="Gene3D" id="3.40.50.280">
    <property type="entry name" value="Cobalamin-binding domain"/>
    <property type="match status" value="1"/>
</dbReference>
<keyword evidence="4" id="KW-0949">S-adenosyl-L-methionine</keyword>
<dbReference type="Pfam" id="PF04055">
    <property type="entry name" value="Radical_SAM"/>
    <property type="match status" value="1"/>
</dbReference>
<sequence>MNAVRPGVFFKIALIDIDPRVPNITTPYAMPRHGVLEVGTAASLAGHDVSVFCESVNGIPWGDLASFDVVGAAVTGSNLSRVEELFVRLRRVAPHVRLVAGGPHATLSPTEVARFCDVVVRDEGELAFPEVLLAFSNGAGLQGIEGISYAKDGYVHHNPRRAFKSSFGRVDDLSLVKGFAKRPVWADVLLRKKYPVGYATTSRGCPFPCTFCYENMIGGTGFRRQPADVFIENVRRRRDFFGITHFWLADSNFTTNPKHCEEIAQALVRADLGCTFSALCRVDAGKRPRLLELLRRAGFVNVTLGMEATTDDRLLDLKKKQSVDEIGAAVRAMHNAGLSVMGLFMVGFDEDDETTADRIVDFCEAHEVDNMSIYCLTEYPELPGRTLPRYRVCETDLDYYTGHHVTTFPLLLPPSALERSVFRALQRFYRPQKIWSNLRRGQLAEAFAGFGIRTILRELAAVSKAHCAKLEALEEPYYKAYGGSSDMKHGRLDLEHLRKHPIVRHPLRADTLAGWDDPEPAPRLVQLRQRPVRIASGA</sequence>
<evidence type="ECO:0000256" key="7">
    <source>
        <dbReference type="ARBA" id="ARBA00023014"/>
    </source>
</evidence>
<dbReference type="CDD" id="cd02068">
    <property type="entry name" value="radical_SAM_B12_BD"/>
    <property type="match status" value="1"/>
</dbReference>
<dbReference type="SFLD" id="SFLDG01123">
    <property type="entry name" value="methyltransferase_(Class_B)"/>
    <property type="match status" value="1"/>
</dbReference>
<proteinExistence type="predicted"/>
<evidence type="ECO:0000259" key="8">
    <source>
        <dbReference type="PROSITE" id="PS51332"/>
    </source>
</evidence>
<organism evidence="10 11">
    <name type="scientific">Pendulispora albinea</name>
    <dbReference type="NCBI Taxonomy" id="2741071"/>
    <lineage>
        <taxon>Bacteria</taxon>
        <taxon>Pseudomonadati</taxon>
        <taxon>Myxococcota</taxon>
        <taxon>Myxococcia</taxon>
        <taxon>Myxococcales</taxon>
        <taxon>Sorangiineae</taxon>
        <taxon>Pendulisporaceae</taxon>
        <taxon>Pendulispora</taxon>
    </lineage>
</organism>
<evidence type="ECO:0000313" key="11">
    <source>
        <dbReference type="Proteomes" id="UP001370348"/>
    </source>
</evidence>
<evidence type="ECO:0000256" key="5">
    <source>
        <dbReference type="ARBA" id="ARBA00022723"/>
    </source>
</evidence>
<dbReference type="Gene3D" id="3.20.20.70">
    <property type="entry name" value="Aldolase class I"/>
    <property type="match status" value="1"/>
</dbReference>